<comment type="catalytic activity">
    <reaction evidence="9 11">
        <text>L-aspartyl-tRNA(Asn) + L-glutamine + ATP + H2O = L-asparaginyl-tRNA(Asn) + L-glutamate + ADP + phosphate + 2 H(+)</text>
        <dbReference type="Rhea" id="RHEA:14513"/>
        <dbReference type="Rhea" id="RHEA-COMP:9674"/>
        <dbReference type="Rhea" id="RHEA-COMP:9677"/>
        <dbReference type="ChEBI" id="CHEBI:15377"/>
        <dbReference type="ChEBI" id="CHEBI:15378"/>
        <dbReference type="ChEBI" id="CHEBI:29985"/>
        <dbReference type="ChEBI" id="CHEBI:30616"/>
        <dbReference type="ChEBI" id="CHEBI:43474"/>
        <dbReference type="ChEBI" id="CHEBI:58359"/>
        <dbReference type="ChEBI" id="CHEBI:78515"/>
        <dbReference type="ChEBI" id="CHEBI:78516"/>
        <dbReference type="ChEBI" id="CHEBI:456216"/>
    </reaction>
</comment>
<evidence type="ECO:0000313" key="14">
    <source>
        <dbReference type="Proteomes" id="UP000231293"/>
    </source>
</evidence>
<dbReference type="FunFam" id="1.10.10.410:FF:000001">
    <property type="entry name" value="Aspartyl/glutamyl-tRNA(Asn/Gln) amidotransferase subunit B"/>
    <property type="match status" value="1"/>
</dbReference>
<dbReference type="EMBL" id="MDVB01000048">
    <property type="protein sequence ID" value="PIT16904.1"/>
    <property type="molecule type" value="Genomic_DNA"/>
</dbReference>
<dbReference type="InterPro" id="IPR006075">
    <property type="entry name" value="Asn/Gln-tRNA_Trfase_suB/E_cat"/>
</dbReference>
<evidence type="ECO:0000313" key="13">
    <source>
        <dbReference type="EMBL" id="PIT16904.1"/>
    </source>
</evidence>
<evidence type="ECO:0000256" key="4">
    <source>
        <dbReference type="ARBA" id="ARBA00022598"/>
    </source>
</evidence>
<evidence type="ECO:0000256" key="10">
    <source>
        <dbReference type="ARBA" id="ARBA00047913"/>
    </source>
</evidence>
<dbReference type="NCBIfam" id="NF004014">
    <property type="entry name" value="PRK05477.1-4"/>
    <property type="match status" value="1"/>
</dbReference>
<dbReference type="InterPro" id="IPR023168">
    <property type="entry name" value="GatB_Yqey_C_2"/>
</dbReference>
<name>A0A2N9WVB9_9NEIS</name>
<dbReference type="Gene3D" id="1.10.150.380">
    <property type="entry name" value="GatB domain, N-terminal subdomain"/>
    <property type="match status" value="1"/>
</dbReference>
<keyword evidence="6 11" id="KW-0067">ATP-binding</keyword>
<proteinExistence type="inferred from homology"/>
<dbReference type="InterPro" id="IPR042114">
    <property type="entry name" value="GatB_C_1"/>
</dbReference>
<dbReference type="GO" id="GO:0050566">
    <property type="term" value="F:asparaginyl-tRNA synthase (glutamine-hydrolyzing) activity"/>
    <property type="evidence" value="ECO:0007669"/>
    <property type="project" value="RHEA"/>
</dbReference>
<dbReference type="InterPro" id="IPR004413">
    <property type="entry name" value="GatB"/>
</dbReference>
<dbReference type="InterPro" id="IPR017958">
    <property type="entry name" value="Gln-tRNA_amidoTrfase_suB_CS"/>
</dbReference>
<evidence type="ECO:0000256" key="3">
    <source>
        <dbReference type="ARBA" id="ARBA00016923"/>
    </source>
</evidence>
<comment type="catalytic activity">
    <reaction evidence="10 11">
        <text>L-glutamyl-tRNA(Gln) + L-glutamine + ATP + H2O = L-glutaminyl-tRNA(Gln) + L-glutamate + ADP + phosphate + H(+)</text>
        <dbReference type="Rhea" id="RHEA:17521"/>
        <dbReference type="Rhea" id="RHEA-COMP:9681"/>
        <dbReference type="Rhea" id="RHEA-COMP:9684"/>
        <dbReference type="ChEBI" id="CHEBI:15377"/>
        <dbReference type="ChEBI" id="CHEBI:15378"/>
        <dbReference type="ChEBI" id="CHEBI:29985"/>
        <dbReference type="ChEBI" id="CHEBI:30616"/>
        <dbReference type="ChEBI" id="CHEBI:43474"/>
        <dbReference type="ChEBI" id="CHEBI:58359"/>
        <dbReference type="ChEBI" id="CHEBI:78520"/>
        <dbReference type="ChEBI" id="CHEBI:78521"/>
        <dbReference type="ChEBI" id="CHEBI:456216"/>
    </reaction>
</comment>
<dbReference type="Proteomes" id="UP000231293">
    <property type="component" value="Unassembled WGS sequence"/>
</dbReference>
<dbReference type="AlphaFoldDB" id="A0A2N9WVB9"/>
<dbReference type="GO" id="GO:0070681">
    <property type="term" value="P:glutaminyl-tRNAGln biosynthesis via transamidation"/>
    <property type="evidence" value="ECO:0007669"/>
    <property type="project" value="TreeGrafter"/>
</dbReference>
<dbReference type="PROSITE" id="PS01234">
    <property type="entry name" value="GATB"/>
    <property type="match status" value="1"/>
</dbReference>
<evidence type="ECO:0000256" key="11">
    <source>
        <dbReference type="HAMAP-Rule" id="MF_00121"/>
    </source>
</evidence>
<organism evidence="13 14">
    <name type="scientific">Snodgrassella alvi</name>
    <dbReference type="NCBI Taxonomy" id="1196083"/>
    <lineage>
        <taxon>Bacteria</taxon>
        <taxon>Pseudomonadati</taxon>
        <taxon>Pseudomonadota</taxon>
        <taxon>Betaproteobacteria</taxon>
        <taxon>Neisseriales</taxon>
        <taxon>Neisseriaceae</taxon>
        <taxon>Snodgrassella</taxon>
    </lineage>
</organism>
<evidence type="ECO:0000256" key="6">
    <source>
        <dbReference type="ARBA" id="ARBA00022840"/>
    </source>
</evidence>
<evidence type="ECO:0000256" key="9">
    <source>
        <dbReference type="ARBA" id="ARBA00047380"/>
    </source>
</evidence>
<dbReference type="GO" id="GO:0006412">
    <property type="term" value="P:translation"/>
    <property type="evidence" value="ECO:0007669"/>
    <property type="project" value="UniProtKB-UniRule"/>
</dbReference>
<keyword evidence="5 11" id="KW-0547">Nucleotide-binding</keyword>
<dbReference type="NCBIfam" id="NF004012">
    <property type="entry name" value="PRK05477.1-2"/>
    <property type="match status" value="1"/>
</dbReference>
<dbReference type="InterPro" id="IPR017959">
    <property type="entry name" value="Asn/Gln-tRNA_amidoTrfase_suB/E"/>
</dbReference>
<dbReference type="Gene3D" id="1.10.10.410">
    <property type="match status" value="1"/>
</dbReference>
<dbReference type="HAMAP" id="MF_00121">
    <property type="entry name" value="GatB"/>
    <property type="match status" value="1"/>
</dbReference>
<comment type="function">
    <text evidence="8 11">Allows the formation of correctly charged Asn-tRNA(Asn) or Gln-tRNA(Gln) through the transamidation of misacylated Asp-tRNA(Asn) or Glu-tRNA(Gln) in organisms which lack either or both of asparaginyl-tRNA or glutaminyl-tRNA synthetases. The reaction takes place in the presence of glutamine and ATP through an activated phospho-Asp-tRNA(Asn) or phospho-Glu-tRNA(Gln).</text>
</comment>
<dbReference type="InterPro" id="IPR014746">
    <property type="entry name" value="Gln_synth/guanido_kin_cat_dom"/>
</dbReference>
<evidence type="ECO:0000259" key="12">
    <source>
        <dbReference type="SMART" id="SM00845"/>
    </source>
</evidence>
<evidence type="ECO:0000256" key="1">
    <source>
        <dbReference type="ARBA" id="ARBA00005306"/>
    </source>
</evidence>
<evidence type="ECO:0000256" key="8">
    <source>
        <dbReference type="ARBA" id="ARBA00024799"/>
    </source>
</evidence>
<comment type="subunit">
    <text evidence="2 11">Heterotrimer of A, B and C subunits.</text>
</comment>
<accession>A0A2N9WVB9</accession>
<gene>
    <name evidence="11 13" type="primary">gatB</name>
    <name evidence="13" type="ORF">BGI32_03590</name>
</gene>
<comment type="similarity">
    <text evidence="1 11">Belongs to the GatB/GatE family. GatB subfamily.</text>
</comment>
<dbReference type="FunFam" id="1.10.150.380:FF:000001">
    <property type="entry name" value="Aspartyl/glutamyl-tRNA(Asn/Gln) amidotransferase subunit B"/>
    <property type="match status" value="1"/>
</dbReference>
<dbReference type="SUPFAM" id="SSF89095">
    <property type="entry name" value="GatB/YqeY motif"/>
    <property type="match status" value="1"/>
</dbReference>
<dbReference type="EC" id="6.3.5.-" evidence="11"/>
<evidence type="ECO:0000256" key="2">
    <source>
        <dbReference type="ARBA" id="ARBA00011123"/>
    </source>
</evidence>
<dbReference type="Pfam" id="PF02637">
    <property type="entry name" value="GatB_Yqey"/>
    <property type="match status" value="1"/>
</dbReference>
<keyword evidence="13" id="KW-0808">Transferase</keyword>
<evidence type="ECO:0000256" key="7">
    <source>
        <dbReference type="ARBA" id="ARBA00022917"/>
    </source>
</evidence>
<dbReference type="PANTHER" id="PTHR11659:SF0">
    <property type="entry name" value="GLUTAMYL-TRNA(GLN) AMIDOTRANSFERASE SUBUNIT B, MITOCHONDRIAL"/>
    <property type="match status" value="1"/>
</dbReference>
<dbReference type="PANTHER" id="PTHR11659">
    <property type="entry name" value="GLUTAMYL-TRNA GLN AMIDOTRANSFERASE SUBUNIT B MITOCHONDRIAL AND PROKARYOTIC PET112-RELATED"/>
    <property type="match status" value="1"/>
</dbReference>
<dbReference type="GO" id="GO:0005524">
    <property type="term" value="F:ATP binding"/>
    <property type="evidence" value="ECO:0007669"/>
    <property type="project" value="UniProtKB-KW"/>
</dbReference>
<dbReference type="NCBIfam" id="NF004015">
    <property type="entry name" value="PRK05477.1-5"/>
    <property type="match status" value="1"/>
</dbReference>
<dbReference type="NCBIfam" id="TIGR00133">
    <property type="entry name" value="gatB"/>
    <property type="match status" value="1"/>
</dbReference>
<evidence type="ECO:0000256" key="5">
    <source>
        <dbReference type="ARBA" id="ARBA00022741"/>
    </source>
</evidence>
<keyword evidence="4 11" id="KW-0436">Ligase</keyword>
<protein>
    <recommendedName>
        <fullName evidence="3 11">Aspartyl/glutamyl-tRNA(Asn/Gln) amidotransferase subunit B</fullName>
        <shortName evidence="11">Asp/Glu-ADT subunit B</shortName>
        <ecNumber evidence="11">6.3.5.-</ecNumber>
    </recommendedName>
</protein>
<sequence length="475" mass="52328">MNWETVIGLEIHVQLNTQSKIFSGSSTAFGAAPNAQANVVDCALPGALPVMNLEVVNKAIKLGLALGATINRKNVFDRKNYFYPDLPKGYQISQLELPIVEHGQLEIVVGNDVKTINVTRAHMEEDAGKSIHDEFEQYTGIDLNRAGTPLLEVVSEPEMRSAADAIAYARAMHSLVTWLDICDGNMAEGSFRIDANVSVRPKGQAEFGTRCEIKNLNSFRFLEQAINYEVERQIELIEDGGKVIQQTRLFDPNKGETRAMRSKEDAHDYRYFPDPDLLPVIITDAMLDAAKAAMPELPKEMATRFIEQYGISDYDARLLTSSHIQASWFEQAAKLSGHGKLVANWMLGELAAALNKAGIDISASPISAERLAGLTSRIADNTLSNKLAKQVFETMWDSDLTADAIIERDGLKQMTDTGAIEKIIDEVLANNQKSVEEFKSGKEKAFNALVGQVMKASRGKANPQQVQSLLRSKLA</sequence>
<dbReference type="Pfam" id="PF02934">
    <property type="entry name" value="GatB_N"/>
    <property type="match status" value="1"/>
</dbReference>
<dbReference type="GO" id="GO:0050567">
    <property type="term" value="F:glutaminyl-tRNA synthase (glutamine-hydrolyzing) activity"/>
    <property type="evidence" value="ECO:0007669"/>
    <property type="project" value="UniProtKB-UniRule"/>
</dbReference>
<dbReference type="GO" id="GO:0016740">
    <property type="term" value="F:transferase activity"/>
    <property type="evidence" value="ECO:0007669"/>
    <property type="project" value="UniProtKB-KW"/>
</dbReference>
<comment type="caution">
    <text evidence="13">The sequence shown here is derived from an EMBL/GenBank/DDBJ whole genome shotgun (WGS) entry which is preliminary data.</text>
</comment>
<dbReference type="SUPFAM" id="SSF55931">
    <property type="entry name" value="Glutamine synthetase/guanido kinase"/>
    <property type="match status" value="1"/>
</dbReference>
<feature type="domain" description="Asn/Gln amidotransferase" evidence="12">
    <location>
        <begin position="327"/>
        <end position="474"/>
    </location>
</feature>
<dbReference type="InterPro" id="IPR003789">
    <property type="entry name" value="Asn/Gln_tRNA_amidoTrase-B-like"/>
</dbReference>
<keyword evidence="7 11" id="KW-0648">Protein biosynthesis</keyword>
<dbReference type="SMART" id="SM00845">
    <property type="entry name" value="GatB_Yqey"/>
    <property type="match status" value="1"/>
</dbReference>
<reference evidence="13 14" key="1">
    <citation type="journal article" date="2017" name="MBio">
        <title>Type VI secretion-mediated competition in the bee gut microbiome.</title>
        <authorList>
            <person name="Steele M.I."/>
            <person name="Kwong W.K."/>
            <person name="Powell J.E."/>
            <person name="Whiteley M."/>
            <person name="Moran N.A."/>
        </authorList>
    </citation>
    <scope>NUCLEOTIDE SEQUENCE [LARGE SCALE GENOMIC DNA]</scope>
    <source>
        <strain evidence="13 14">App2-2</strain>
    </source>
</reference>
<dbReference type="InterPro" id="IPR018027">
    <property type="entry name" value="Asn/Gln_amidotransferase"/>
</dbReference>